<name>A0ABS0SUV5_9CAUL</name>
<keyword evidence="2 6" id="KW-0049">Antioxidant</keyword>
<sequence length="176" mass="18216">MPPLDALASTLPAYARDVATNLRVLSEETVLGEAARWGCFVACAHAVGPAALVRAASAAALEAGVSAETIAAVKAAAATMAMNNVYHRAIHLMDNAEYRALPSRLRINVTRNPGAPRVDFELWSLAVSAINGCGACLDAHEEELRALGVTALQVQAALRIAAVVHAAGRVLAAEAV</sequence>
<evidence type="ECO:0000256" key="6">
    <source>
        <dbReference type="HAMAP-Rule" id="MF_01676"/>
    </source>
</evidence>
<dbReference type="RefSeq" id="WP_198575356.1">
    <property type="nucleotide sequence ID" value="NZ_JADWOX010000003.1"/>
</dbReference>
<feature type="domain" description="Carboxymuconolactone decarboxylase-like" evidence="7">
    <location>
        <begin position="102"/>
        <end position="175"/>
    </location>
</feature>
<evidence type="ECO:0000256" key="1">
    <source>
        <dbReference type="ARBA" id="ARBA00022559"/>
    </source>
</evidence>
<dbReference type="SUPFAM" id="SSF69118">
    <property type="entry name" value="AhpD-like"/>
    <property type="match status" value="1"/>
</dbReference>
<evidence type="ECO:0000313" key="8">
    <source>
        <dbReference type="EMBL" id="MBI1683427.1"/>
    </source>
</evidence>
<evidence type="ECO:0000256" key="5">
    <source>
        <dbReference type="ARBA" id="ARBA00023284"/>
    </source>
</evidence>
<comment type="caution">
    <text evidence="8">The sequence shown here is derived from an EMBL/GenBank/DDBJ whole genome shotgun (WGS) entry which is preliminary data.</text>
</comment>
<keyword evidence="1 6" id="KW-0575">Peroxidase</keyword>
<dbReference type="Pfam" id="PF02627">
    <property type="entry name" value="CMD"/>
    <property type="match status" value="1"/>
</dbReference>
<keyword evidence="4 6" id="KW-1015">Disulfide bond</keyword>
<protein>
    <recommendedName>
        <fullName evidence="6">Alkyl hydroperoxide reductase AhpD</fullName>
        <ecNumber evidence="6">1.11.1.28</ecNumber>
    </recommendedName>
    <alternativeName>
        <fullName evidence="6">Alkylhydroperoxidase AhpD</fullName>
    </alternativeName>
</protein>
<gene>
    <name evidence="6" type="primary">ahpD</name>
    <name evidence="8" type="ORF">I4Q42_07100</name>
</gene>
<comment type="similarity">
    <text evidence="6">Belongs to the AhpD family.</text>
</comment>
<feature type="active site" description="Proton donor" evidence="6">
    <location>
        <position position="133"/>
    </location>
</feature>
<dbReference type="EMBL" id="JADWOX010000003">
    <property type="protein sequence ID" value="MBI1683427.1"/>
    <property type="molecule type" value="Genomic_DNA"/>
</dbReference>
<keyword evidence="9" id="KW-1185">Reference proteome</keyword>
<accession>A0ABS0SUV5</accession>
<feature type="disulfide bond" description="Interchain (with AhpC); in linked form" evidence="6">
    <location>
        <position position="136"/>
    </location>
</feature>
<organism evidence="8 9">
    <name type="scientific">Caulobacter hibisci</name>
    <dbReference type="NCBI Taxonomy" id="2035993"/>
    <lineage>
        <taxon>Bacteria</taxon>
        <taxon>Pseudomonadati</taxon>
        <taxon>Pseudomonadota</taxon>
        <taxon>Alphaproteobacteria</taxon>
        <taxon>Caulobacterales</taxon>
        <taxon>Caulobacteraceae</taxon>
        <taxon>Caulobacter</taxon>
    </lineage>
</organism>
<reference evidence="8 9" key="1">
    <citation type="submission" date="2020-11" db="EMBL/GenBank/DDBJ databases">
        <title>genome sequence of strain KACC 18849.</title>
        <authorList>
            <person name="Gao J."/>
            <person name="Zhang X."/>
        </authorList>
    </citation>
    <scope>NUCLEOTIDE SEQUENCE [LARGE SCALE GENOMIC DNA]</scope>
    <source>
        <strain evidence="8 9">KACC 18849</strain>
    </source>
</reference>
<evidence type="ECO:0000313" key="9">
    <source>
        <dbReference type="Proteomes" id="UP000639859"/>
    </source>
</evidence>
<comment type="catalytic activity">
    <reaction evidence="6">
        <text>N(6)-[(R)-dihydrolipoyl]-L-lysyl-[lipoyl-carrier protein] + a hydroperoxide = N(6)-[(R)-lipoyl]-L-lysyl-[lipoyl-carrier protein] + an alcohol + H2O</text>
        <dbReference type="Rhea" id="RHEA:62636"/>
        <dbReference type="Rhea" id="RHEA-COMP:10502"/>
        <dbReference type="Rhea" id="RHEA-COMP:16355"/>
        <dbReference type="ChEBI" id="CHEBI:15377"/>
        <dbReference type="ChEBI" id="CHEBI:30879"/>
        <dbReference type="ChEBI" id="CHEBI:35924"/>
        <dbReference type="ChEBI" id="CHEBI:83099"/>
        <dbReference type="ChEBI" id="CHEBI:83100"/>
        <dbReference type="EC" id="1.11.1.28"/>
    </reaction>
</comment>
<evidence type="ECO:0000256" key="2">
    <source>
        <dbReference type="ARBA" id="ARBA00022862"/>
    </source>
</evidence>
<keyword evidence="5 6" id="KW-0676">Redox-active center</keyword>
<proteinExistence type="inferred from homology"/>
<dbReference type="HAMAP" id="MF_01676">
    <property type="entry name" value="AhpD"/>
    <property type="match status" value="1"/>
</dbReference>
<dbReference type="Gene3D" id="1.20.1290.10">
    <property type="entry name" value="AhpD-like"/>
    <property type="match status" value="1"/>
</dbReference>
<feature type="active site" description="Cysteine sulfenic acid (-SOH) intermediate" evidence="6">
    <location>
        <position position="136"/>
    </location>
</feature>
<dbReference type="Proteomes" id="UP000639859">
    <property type="component" value="Unassembled WGS sequence"/>
</dbReference>
<evidence type="ECO:0000259" key="7">
    <source>
        <dbReference type="Pfam" id="PF02627"/>
    </source>
</evidence>
<feature type="disulfide bond" evidence="6">
    <location>
        <begin position="133"/>
        <end position="136"/>
    </location>
</feature>
<dbReference type="InterPro" id="IPR029032">
    <property type="entry name" value="AhpD-like"/>
</dbReference>
<keyword evidence="3 6" id="KW-0560">Oxidoreductase</keyword>
<dbReference type="NCBIfam" id="TIGR00778">
    <property type="entry name" value="ahpD_dom"/>
    <property type="match status" value="1"/>
</dbReference>
<dbReference type="InterPro" id="IPR004674">
    <property type="entry name" value="AhpD"/>
</dbReference>
<dbReference type="NCBIfam" id="TIGR00777">
    <property type="entry name" value="ahpD"/>
    <property type="match status" value="1"/>
</dbReference>
<dbReference type="PANTHER" id="PTHR33930">
    <property type="entry name" value="ALKYL HYDROPEROXIDE REDUCTASE AHPD"/>
    <property type="match status" value="1"/>
</dbReference>
<dbReference type="PANTHER" id="PTHR33930:SF7">
    <property type="entry name" value="ALKYL HYDROPEROXIDE REDUCTASE AHPD"/>
    <property type="match status" value="1"/>
</dbReference>
<dbReference type="EC" id="1.11.1.28" evidence="6"/>
<dbReference type="InterPro" id="IPR003779">
    <property type="entry name" value="CMD-like"/>
</dbReference>
<dbReference type="InterPro" id="IPR004675">
    <property type="entry name" value="AhpD_core"/>
</dbReference>
<comment type="function">
    <text evidence="6">Antioxidant protein with alkyl hydroperoxidase activity. Required for the reduction of the AhpC active site cysteine residues and for the regeneration of the AhpC enzyme activity.</text>
</comment>
<evidence type="ECO:0000256" key="4">
    <source>
        <dbReference type="ARBA" id="ARBA00023157"/>
    </source>
</evidence>
<evidence type="ECO:0000256" key="3">
    <source>
        <dbReference type="ARBA" id="ARBA00023002"/>
    </source>
</evidence>